<sequence>MKIWLVLLLGGILTYLTRASFIFLFGVWDIPSWAKRLLKYVPPAILSALIVPELFMQSGKVFISLGNVRLLAGIVATLTAILTKNTLWTILSGIACMAIFNMLL</sequence>
<keyword evidence="1" id="KW-0812">Transmembrane</keyword>
<comment type="caution">
    <text evidence="2">The sequence shown here is derived from an EMBL/GenBank/DDBJ whole genome shotgun (WGS) entry which is preliminary data.</text>
</comment>
<gene>
    <name evidence="2" type="ORF">SAMN05444368_0376</name>
</gene>
<dbReference type="EMBL" id="FSQZ01000001">
    <property type="protein sequence ID" value="SIN63349.1"/>
    <property type="molecule type" value="Genomic_DNA"/>
</dbReference>
<accession>A0ABY1JBA5</accession>
<keyword evidence="1" id="KW-1133">Transmembrane helix</keyword>
<reference evidence="2 3" key="1">
    <citation type="submission" date="2016-11" db="EMBL/GenBank/DDBJ databases">
        <authorList>
            <person name="Varghese N."/>
            <person name="Submissions S."/>
        </authorList>
    </citation>
    <scope>NUCLEOTIDE SEQUENCE [LARGE SCALE GENOMIC DNA]</scope>
    <source>
        <strain evidence="2 3">DSM 20664</strain>
    </source>
</reference>
<evidence type="ECO:0000256" key="1">
    <source>
        <dbReference type="SAM" id="Phobius"/>
    </source>
</evidence>
<dbReference type="Pfam" id="PF05437">
    <property type="entry name" value="AzlD"/>
    <property type="match status" value="1"/>
</dbReference>
<keyword evidence="1" id="KW-0472">Membrane</keyword>
<dbReference type="Proteomes" id="UP000185093">
    <property type="component" value="Unassembled WGS sequence"/>
</dbReference>
<protein>
    <submittedName>
        <fullName evidence="2">Branched-chain amino acid transport protein</fullName>
    </submittedName>
</protein>
<dbReference type="InterPro" id="IPR008407">
    <property type="entry name" value="Brnchd-chn_aa_trnsp_AzlD"/>
</dbReference>
<keyword evidence="3" id="KW-1185">Reference proteome</keyword>
<organism evidence="2 3">
    <name type="scientific">Acetomicrobium flavidum</name>
    <dbReference type="NCBI Taxonomy" id="49896"/>
    <lineage>
        <taxon>Bacteria</taxon>
        <taxon>Thermotogati</taxon>
        <taxon>Synergistota</taxon>
        <taxon>Synergistia</taxon>
        <taxon>Synergistales</taxon>
        <taxon>Acetomicrobiaceae</taxon>
        <taxon>Acetomicrobium</taxon>
    </lineage>
</organism>
<name>A0ABY1JBA5_9BACT</name>
<dbReference type="RefSeq" id="WP_014806615.1">
    <property type="nucleotide sequence ID" value="NZ_DAONLC010000008.1"/>
</dbReference>
<proteinExistence type="predicted"/>
<evidence type="ECO:0000313" key="2">
    <source>
        <dbReference type="EMBL" id="SIN63349.1"/>
    </source>
</evidence>
<evidence type="ECO:0000313" key="3">
    <source>
        <dbReference type="Proteomes" id="UP000185093"/>
    </source>
</evidence>
<feature type="transmembrane region" description="Helical" evidence="1">
    <location>
        <begin position="62"/>
        <end position="81"/>
    </location>
</feature>